<evidence type="ECO:0000313" key="2">
    <source>
        <dbReference type="Proteomes" id="UP000189681"/>
    </source>
</evidence>
<dbReference type="Proteomes" id="UP000189681">
    <property type="component" value="Unassembled WGS sequence"/>
</dbReference>
<evidence type="ECO:0000313" key="1">
    <source>
        <dbReference type="EMBL" id="OOP55095.1"/>
    </source>
</evidence>
<name>A0A1V4APQ7_9BACT</name>
<gene>
    <name evidence="1" type="ORF">AYP45_16725</name>
</gene>
<accession>A0A1V4APQ7</accession>
<proteinExistence type="predicted"/>
<sequence>MPIYPPGACRGNCENTCKFLQAKPRTKGGKTCQYWSAVENCCISGKGGYSLKFPGIFSYEYLAYFPDITQFVVLTS</sequence>
<dbReference type="AlphaFoldDB" id="A0A1V4APQ7"/>
<protein>
    <submittedName>
        <fullName evidence="1">Uncharacterized protein</fullName>
    </submittedName>
</protein>
<reference evidence="1 2" key="1">
    <citation type="journal article" date="2017" name="Water Res.">
        <title>Discovery and metagenomic analysis of an anammox bacterial enrichment related to Candidatus "Brocadia caroliniensis" in a full-scale glycerol-fed nitritation-denitritation separate centrate treatment process.</title>
        <authorList>
            <person name="Park H."/>
            <person name="Brotto A.C."/>
            <person name="van Loosdrecht M.C."/>
            <person name="Chandran K."/>
        </authorList>
    </citation>
    <scope>NUCLEOTIDE SEQUENCE [LARGE SCALE GENOMIC DNA]</scope>
    <source>
        <strain evidence="1">26THWARD</strain>
    </source>
</reference>
<organism evidence="1 2">
    <name type="scientific">Candidatus Brocadia carolinensis</name>
    <dbReference type="NCBI Taxonomy" id="1004156"/>
    <lineage>
        <taxon>Bacteria</taxon>
        <taxon>Pseudomonadati</taxon>
        <taxon>Planctomycetota</taxon>
        <taxon>Candidatus Brocadiia</taxon>
        <taxon>Candidatus Brocadiales</taxon>
        <taxon>Candidatus Brocadiaceae</taxon>
        <taxon>Candidatus Brocadia</taxon>
    </lineage>
</organism>
<dbReference type="EMBL" id="AYTS01000178">
    <property type="protein sequence ID" value="OOP55095.1"/>
    <property type="molecule type" value="Genomic_DNA"/>
</dbReference>
<comment type="caution">
    <text evidence="1">The sequence shown here is derived from an EMBL/GenBank/DDBJ whole genome shotgun (WGS) entry which is preliminary data.</text>
</comment>